<gene>
    <name evidence="3" type="ORF">ILYODFUR_037688</name>
</gene>
<protein>
    <recommendedName>
        <fullName evidence="2">UPAR/Ly6 domain-containing protein</fullName>
    </recommendedName>
</protein>
<feature type="chain" id="PRO_5046631873" description="UPAR/Ly6 domain-containing protein" evidence="1">
    <location>
        <begin position="20"/>
        <end position="103"/>
    </location>
</feature>
<dbReference type="SMART" id="SM00134">
    <property type="entry name" value="LU"/>
    <property type="match status" value="1"/>
</dbReference>
<dbReference type="InterPro" id="IPR016054">
    <property type="entry name" value="LY6_UPA_recep-like"/>
</dbReference>
<dbReference type="EMBL" id="JAHRIQ010054882">
    <property type="protein sequence ID" value="MEQ2238867.1"/>
    <property type="molecule type" value="Genomic_DNA"/>
</dbReference>
<comment type="caution">
    <text evidence="3">The sequence shown here is derived from an EMBL/GenBank/DDBJ whole genome shotgun (WGS) entry which is preliminary data.</text>
</comment>
<dbReference type="Proteomes" id="UP001482620">
    <property type="component" value="Unassembled WGS sequence"/>
</dbReference>
<keyword evidence="1" id="KW-0732">Signal</keyword>
<feature type="domain" description="UPAR/Ly6" evidence="2">
    <location>
        <begin position="20"/>
        <end position="94"/>
    </location>
</feature>
<reference evidence="3 4" key="1">
    <citation type="submission" date="2021-06" db="EMBL/GenBank/DDBJ databases">
        <authorList>
            <person name="Palmer J.M."/>
        </authorList>
    </citation>
    <scope>NUCLEOTIDE SEQUENCE [LARGE SCALE GENOMIC DNA]</scope>
    <source>
        <strain evidence="4">if_2019</strain>
        <tissue evidence="3">Muscle</tissue>
    </source>
</reference>
<accession>A0ABV0U5B5</accession>
<organism evidence="3 4">
    <name type="scientific">Ilyodon furcidens</name>
    <name type="common">goldbreast splitfin</name>
    <dbReference type="NCBI Taxonomy" id="33524"/>
    <lineage>
        <taxon>Eukaryota</taxon>
        <taxon>Metazoa</taxon>
        <taxon>Chordata</taxon>
        <taxon>Craniata</taxon>
        <taxon>Vertebrata</taxon>
        <taxon>Euteleostomi</taxon>
        <taxon>Actinopterygii</taxon>
        <taxon>Neopterygii</taxon>
        <taxon>Teleostei</taxon>
        <taxon>Neoteleostei</taxon>
        <taxon>Acanthomorphata</taxon>
        <taxon>Ovalentaria</taxon>
        <taxon>Atherinomorphae</taxon>
        <taxon>Cyprinodontiformes</taxon>
        <taxon>Goodeidae</taxon>
        <taxon>Ilyodon</taxon>
    </lineage>
</organism>
<evidence type="ECO:0000313" key="4">
    <source>
        <dbReference type="Proteomes" id="UP001482620"/>
    </source>
</evidence>
<proteinExistence type="predicted"/>
<dbReference type="InterPro" id="IPR045860">
    <property type="entry name" value="Snake_toxin-like_sf"/>
</dbReference>
<name>A0ABV0U5B5_9TELE</name>
<evidence type="ECO:0000256" key="1">
    <source>
        <dbReference type="SAM" id="SignalP"/>
    </source>
</evidence>
<evidence type="ECO:0000259" key="2">
    <source>
        <dbReference type="SMART" id="SM00134"/>
    </source>
</evidence>
<feature type="signal peptide" evidence="1">
    <location>
        <begin position="1"/>
        <end position="19"/>
    </location>
</feature>
<keyword evidence="4" id="KW-1185">Reference proteome</keyword>
<sequence>MMQLYGALVLFLTFSAACGLRCYSCTTADPKYCTNTEACPVFFNRCSSLKIEGMNIVTKGCLASQACIAPITCCEGNLCNGAVPTGPGVIVLLLSSALITLFI</sequence>
<evidence type="ECO:0000313" key="3">
    <source>
        <dbReference type="EMBL" id="MEQ2238867.1"/>
    </source>
</evidence>
<dbReference type="SUPFAM" id="SSF57302">
    <property type="entry name" value="Snake toxin-like"/>
    <property type="match status" value="1"/>
</dbReference>